<dbReference type="EMBL" id="KU052488">
    <property type="protein sequence ID" value="ALY06904.1"/>
    <property type="molecule type" value="Genomic_DNA"/>
</dbReference>
<gene>
    <name evidence="1" type="ORF">SAC12_083</name>
</gene>
<organism evidence="1 2">
    <name type="scientific">Lactobacillus phage SA-C12</name>
    <dbReference type="NCBI Taxonomy" id="1755697"/>
    <lineage>
        <taxon>Viruses</taxon>
        <taxon>Duplodnaviria</taxon>
        <taxon>Heunggongvirae</taxon>
        <taxon>Uroviricota</taxon>
        <taxon>Caudoviricetes</taxon>
        <taxon>Tybeckvirinae</taxon>
        <taxon>Lenusvirus</taxon>
        <taxon>Lenusvirus SAC12</taxon>
    </lineage>
</organism>
<name>A0A1I9KKY2_9CAUD</name>
<proteinExistence type="predicted"/>
<accession>A0A1I9KKY2</accession>
<sequence length="92" mass="10375">MSEWSDVYSPIGGFERETVYIGTISSDGIEYQCVDKDLEIVKSNITRRYNNLAHVYGAKSLSVGDFRLQNGVNDTAYYIGIHAYVSIIPYLI</sequence>
<reference evidence="1 2" key="1">
    <citation type="submission" date="2015-11" db="EMBL/GenBank/DDBJ databases">
        <title>Lactobacillus brevis bacteriophage SA-C12: a mosaic Myoviridae member.</title>
        <authorList>
            <person name="Mahony J."/>
        </authorList>
    </citation>
    <scope>NUCLEOTIDE SEQUENCE [LARGE SCALE GENOMIC DNA]</scope>
</reference>
<protein>
    <submittedName>
        <fullName evidence="1">Uncharacterized protein</fullName>
    </submittedName>
</protein>
<keyword evidence="2" id="KW-1185">Reference proteome</keyword>
<dbReference type="Proteomes" id="UP000223158">
    <property type="component" value="Segment"/>
</dbReference>
<evidence type="ECO:0000313" key="2">
    <source>
        <dbReference type="Proteomes" id="UP000223158"/>
    </source>
</evidence>
<evidence type="ECO:0000313" key="1">
    <source>
        <dbReference type="EMBL" id="ALY06904.1"/>
    </source>
</evidence>